<organism evidence="2 3">
    <name type="scientific">Suttonella indologenes</name>
    <dbReference type="NCBI Taxonomy" id="13276"/>
    <lineage>
        <taxon>Bacteria</taxon>
        <taxon>Pseudomonadati</taxon>
        <taxon>Pseudomonadota</taxon>
        <taxon>Gammaproteobacteria</taxon>
        <taxon>Cardiobacteriales</taxon>
        <taxon>Cardiobacteriaceae</taxon>
        <taxon>Suttonella</taxon>
    </lineage>
</organism>
<keyword evidence="2" id="KW-0255">Endonuclease</keyword>
<dbReference type="EMBL" id="UHIA01000004">
    <property type="protein sequence ID" value="SUO98121.1"/>
    <property type="molecule type" value="Genomic_DNA"/>
</dbReference>
<protein>
    <submittedName>
        <fullName evidence="2">Restriction endonuclease</fullName>
    </submittedName>
</protein>
<keyword evidence="2" id="KW-0378">Hydrolase</keyword>
<evidence type="ECO:0000313" key="3">
    <source>
        <dbReference type="Proteomes" id="UP000254575"/>
    </source>
</evidence>
<evidence type="ECO:0000259" key="1">
    <source>
        <dbReference type="Pfam" id="PF04471"/>
    </source>
</evidence>
<dbReference type="GO" id="GO:0009307">
    <property type="term" value="P:DNA restriction-modification system"/>
    <property type="evidence" value="ECO:0007669"/>
    <property type="project" value="InterPro"/>
</dbReference>
<dbReference type="GO" id="GO:0003677">
    <property type="term" value="F:DNA binding"/>
    <property type="evidence" value="ECO:0007669"/>
    <property type="project" value="InterPro"/>
</dbReference>
<dbReference type="InterPro" id="IPR007560">
    <property type="entry name" value="Restrct_endonuc_IV_Mrr"/>
</dbReference>
<dbReference type="Gene3D" id="3.40.1350.10">
    <property type="match status" value="1"/>
</dbReference>
<proteinExistence type="predicted"/>
<feature type="domain" description="Restriction endonuclease type IV Mrr" evidence="1">
    <location>
        <begin position="30"/>
        <end position="142"/>
    </location>
</feature>
<dbReference type="AlphaFoldDB" id="A0A380N2H5"/>
<name>A0A380N2H5_9GAMM</name>
<dbReference type="SUPFAM" id="SSF52980">
    <property type="entry name" value="Restriction endonuclease-like"/>
    <property type="match status" value="1"/>
</dbReference>
<gene>
    <name evidence="2" type="ORF">NCTC10717_01862</name>
</gene>
<dbReference type="InterPro" id="IPR011335">
    <property type="entry name" value="Restrct_endonuc-II-like"/>
</dbReference>
<keyword evidence="2" id="KW-0540">Nuclease</keyword>
<dbReference type="Proteomes" id="UP000254575">
    <property type="component" value="Unassembled WGS sequence"/>
</dbReference>
<reference evidence="2 3" key="1">
    <citation type="submission" date="2018-06" db="EMBL/GenBank/DDBJ databases">
        <authorList>
            <consortium name="Pathogen Informatics"/>
            <person name="Doyle S."/>
        </authorList>
    </citation>
    <scope>NUCLEOTIDE SEQUENCE [LARGE SCALE GENOMIC DNA]</scope>
    <source>
        <strain evidence="2 3">NCTC10717</strain>
    </source>
</reference>
<keyword evidence="3" id="KW-1185">Reference proteome</keyword>
<dbReference type="InterPro" id="IPR011856">
    <property type="entry name" value="tRNA_endonuc-like_dom_sf"/>
</dbReference>
<evidence type="ECO:0000313" key="2">
    <source>
        <dbReference type="EMBL" id="SUO98121.1"/>
    </source>
</evidence>
<dbReference type="GO" id="GO:0004519">
    <property type="term" value="F:endonuclease activity"/>
    <property type="evidence" value="ECO:0007669"/>
    <property type="project" value="UniProtKB-KW"/>
</dbReference>
<dbReference type="Pfam" id="PF04471">
    <property type="entry name" value="Mrr_cat"/>
    <property type="match status" value="1"/>
</dbReference>
<accession>A0A380N2H5</accession>
<sequence>MEQEEIKKEAFKQELLHSIASGNTRLSAGGNGLERLIVELLRIEGYNANIQAKNQSSDLADIDIKAEKIDRFNESHLFIQVKYHSGISGSHGLNQLIEYDSQDEANVQKWLITTATLSETTKQKAEEMQINTMEGSDLVDWIHSNLDKLSQATKERLGIIEVPQLIKFRG</sequence>